<feature type="compositionally biased region" description="Low complexity" evidence="1">
    <location>
        <begin position="175"/>
        <end position="184"/>
    </location>
</feature>
<keyword evidence="3" id="KW-1185">Reference proteome</keyword>
<comment type="caution">
    <text evidence="2">The sequence shown here is derived from an EMBL/GenBank/DDBJ whole genome shotgun (WGS) entry which is preliminary data.</text>
</comment>
<dbReference type="EMBL" id="JACEIK010001247">
    <property type="protein sequence ID" value="MCD7467593.1"/>
    <property type="molecule type" value="Genomic_DNA"/>
</dbReference>
<gene>
    <name evidence="2" type="ORF">HAX54_005114</name>
</gene>
<protein>
    <submittedName>
        <fullName evidence="2">Uncharacterized protein</fullName>
    </submittedName>
</protein>
<accession>A0ABS8T8X0</accession>
<sequence>MLLGWSLYFLLNRLGWTRGLFTAVVFSLWGPELGNMMAPAGDSGANLGSDLGHTLSSSVKHSLYPVVLFFRGLSDAAPTPELGEEVQQVCPTHSISQTDLWYSLSSSAPTLCQDNQQPLVVEQPPAASPSVPRKDLSHVPPRSPPSLSLFDQEVLKQFFLEKGAVAEQQEQPGVPEALPLAPAPAEEPELITTSIITKMK</sequence>
<evidence type="ECO:0000313" key="2">
    <source>
        <dbReference type="EMBL" id="MCD7467593.1"/>
    </source>
</evidence>
<proteinExistence type="predicted"/>
<feature type="compositionally biased region" description="Polar residues" evidence="1">
    <location>
        <begin position="191"/>
        <end position="200"/>
    </location>
</feature>
<reference evidence="2 3" key="1">
    <citation type="journal article" date="2021" name="BMC Genomics">
        <title>Datura genome reveals duplications of psychoactive alkaloid biosynthetic genes and high mutation rate following tissue culture.</title>
        <authorList>
            <person name="Rajewski A."/>
            <person name="Carter-House D."/>
            <person name="Stajich J."/>
            <person name="Litt A."/>
        </authorList>
    </citation>
    <scope>NUCLEOTIDE SEQUENCE [LARGE SCALE GENOMIC DNA]</scope>
    <source>
        <strain evidence="2">AR-01</strain>
    </source>
</reference>
<organism evidence="2 3">
    <name type="scientific">Datura stramonium</name>
    <name type="common">Jimsonweed</name>
    <name type="synonym">Common thornapple</name>
    <dbReference type="NCBI Taxonomy" id="4076"/>
    <lineage>
        <taxon>Eukaryota</taxon>
        <taxon>Viridiplantae</taxon>
        <taxon>Streptophyta</taxon>
        <taxon>Embryophyta</taxon>
        <taxon>Tracheophyta</taxon>
        <taxon>Spermatophyta</taxon>
        <taxon>Magnoliopsida</taxon>
        <taxon>eudicotyledons</taxon>
        <taxon>Gunneridae</taxon>
        <taxon>Pentapetalae</taxon>
        <taxon>asterids</taxon>
        <taxon>lamiids</taxon>
        <taxon>Solanales</taxon>
        <taxon>Solanaceae</taxon>
        <taxon>Solanoideae</taxon>
        <taxon>Datureae</taxon>
        <taxon>Datura</taxon>
    </lineage>
</organism>
<evidence type="ECO:0000313" key="3">
    <source>
        <dbReference type="Proteomes" id="UP000823775"/>
    </source>
</evidence>
<name>A0ABS8T8X0_DATST</name>
<evidence type="ECO:0000256" key="1">
    <source>
        <dbReference type="SAM" id="MobiDB-lite"/>
    </source>
</evidence>
<dbReference type="Proteomes" id="UP000823775">
    <property type="component" value="Unassembled WGS sequence"/>
</dbReference>
<feature type="region of interest" description="Disordered" evidence="1">
    <location>
        <begin position="122"/>
        <end position="147"/>
    </location>
</feature>
<feature type="region of interest" description="Disordered" evidence="1">
    <location>
        <begin position="166"/>
        <end position="200"/>
    </location>
</feature>